<sequence length="717" mass="76068">MPPPLDREMLKAMKRADLQRICKDFGIKANLKTEALIELLVDTTQAARPAPQRAPSTRIASRTTANPRIRGSSTSSVIIHDTDEEDNGVASDQFTSGLSAPPSEASVPPAPPTRTRRAKDTQYKLGVGRPTVAGGQGARSVTRTTSTSQKGRRGKGSKSAKPTEAAIAEEEEPDPAQLEMPEAGPSGTTHEPLPAEPPVIPPHVSPLHMPDPLEHMSEPLELAMLPVTLPDTSEQLKAYINNLVAPLQTQVQLLQTELQSRSSQAADISMLAAQLRSLQMEVDSLRPQVALVPQLQAEVNQLRQVVSLLTQTSTGMVSAPSEKSLGKARASDEGASGTTVGVGSSHMTPAVPQGVFPSLPQSLLGKRQRDLNDSHLTDVVEAGEEDNYGQEDLERRVVRSPKKRAKLSNHERRPSERSSGEPVRGTSANLDGDEEAGLRGFTIFQGPEEPLESYEDPPPPTTHLSDLFPFDPDSGQITPPNASGAIPRPLGADENAPNQLPTNFNFSFNTSLFHPVTSTPFGLNLPSFTYPEPPASPTPAAPSGGFVERAGGRIERNDLFNPLRRPSQALAQAHTPARPRSAASRPASRAAPAGPSQPQTQRLTPPAGAAAAINPSALMATPELSAVSEAEEEGPSVPSAARANGSGMHGFLQRTASSTEVGMQLGMSSTLPLPPETPGGPVRRTMYGTELDSDTRFGDFGVEGVASGFWAGLARRT</sequence>
<feature type="region of interest" description="Disordered" evidence="1">
    <location>
        <begin position="313"/>
        <end position="360"/>
    </location>
</feature>
<keyword evidence="3" id="KW-1185">Reference proteome</keyword>
<proteinExistence type="predicted"/>
<evidence type="ECO:0000313" key="3">
    <source>
        <dbReference type="Proteomes" id="UP000308197"/>
    </source>
</evidence>
<feature type="compositionally biased region" description="Pro residues" evidence="1">
    <location>
        <begin position="194"/>
        <end position="204"/>
    </location>
</feature>
<feature type="compositionally biased region" description="Basic and acidic residues" evidence="1">
    <location>
        <begin position="408"/>
        <end position="419"/>
    </location>
</feature>
<protein>
    <submittedName>
        <fullName evidence="2">Uncharacterized protein</fullName>
    </submittedName>
</protein>
<feature type="compositionally biased region" description="Low complexity" evidence="1">
    <location>
        <begin position="48"/>
        <end position="58"/>
    </location>
</feature>
<reference evidence="2 3" key="1">
    <citation type="journal article" date="2019" name="Nat. Ecol. Evol.">
        <title>Megaphylogeny resolves global patterns of mushroom evolution.</title>
        <authorList>
            <person name="Varga T."/>
            <person name="Krizsan K."/>
            <person name="Foldi C."/>
            <person name="Dima B."/>
            <person name="Sanchez-Garcia M."/>
            <person name="Sanchez-Ramirez S."/>
            <person name="Szollosi G.J."/>
            <person name="Szarkandi J.G."/>
            <person name="Papp V."/>
            <person name="Albert L."/>
            <person name="Andreopoulos W."/>
            <person name="Angelini C."/>
            <person name="Antonin V."/>
            <person name="Barry K.W."/>
            <person name="Bougher N.L."/>
            <person name="Buchanan P."/>
            <person name="Buyck B."/>
            <person name="Bense V."/>
            <person name="Catcheside P."/>
            <person name="Chovatia M."/>
            <person name="Cooper J."/>
            <person name="Damon W."/>
            <person name="Desjardin D."/>
            <person name="Finy P."/>
            <person name="Geml J."/>
            <person name="Haridas S."/>
            <person name="Hughes K."/>
            <person name="Justo A."/>
            <person name="Karasinski D."/>
            <person name="Kautmanova I."/>
            <person name="Kiss B."/>
            <person name="Kocsube S."/>
            <person name="Kotiranta H."/>
            <person name="LaButti K.M."/>
            <person name="Lechner B.E."/>
            <person name="Liimatainen K."/>
            <person name="Lipzen A."/>
            <person name="Lukacs Z."/>
            <person name="Mihaltcheva S."/>
            <person name="Morgado L.N."/>
            <person name="Niskanen T."/>
            <person name="Noordeloos M.E."/>
            <person name="Ohm R.A."/>
            <person name="Ortiz-Santana B."/>
            <person name="Ovrebo C."/>
            <person name="Racz N."/>
            <person name="Riley R."/>
            <person name="Savchenko A."/>
            <person name="Shiryaev A."/>
            <person name="Soop K."/>
            <person name="Spirin V."/>
            <person name="Szebenyi C."/>
            <person name="Tomsovsky M."/>
            <person name="Tulloss R.E."/>
            <person name="Uehling J."/>
            <person name="Grigoriev I.V."/>
            <person name="Vagvolgyi C."/>
            <person name="Papp T."/>
            <person name="Martin F.M."/>
            <person name="Miettinen O."/>
            <person name="Hibbett D.S."/>
            <person name="Nagy L.G."/>
        </authorList>
    </citation>
    <scope>NUCLEOTIDE SEQUENCE [LARGE SCALE GENOMIC DNA]</scope>
    <source>
        <strain evidence="2 3">HHB13444</strain>
    </source>
</reference>
<feature type="compositionally biased region" description="Low complexity" evidence="1">
    <location>
        <begin position="336"/>
        <end position="345"/>
    </location>
</feature>
<feature type="compositionally biased region" description="Polar residues" evidence="1">
    <location>
        <begin position="139"/>
        <end position="149"/>
    </location>
</feature>
<feature type="region of interest" description="Disordered" evidence="1">
    <location>
        <begin position="569"/>
        <end position="608"/>
    </location>
</feature>
<accession>A0A5C3PXC4</accession>
<evidence type="ECO:0000256" key="1">
    <source>
        <dbReference type="SAM" id="MobiDB-lite"/>
    </source>
</evidence>
<name>A0A5C3PXC4_9APHY</name>
<feature type="region of interest" description="Disordered" evidence="1">
    <location>
        <begin position="381"/>
        <end position="476"/>
    </location>
</feature>
<feature type="compositionally biased region" description="Polar residues" evidence="1">
    <location>
        <begin position="59"/>
        <end position="77"/>
    </location>
</feature>
<dbReference type="InParanoid" id="A0A5C3PXC4"/>
<dbReference type="EMBL" id="ML210970">
    <property type="protein sequence ID" value="TFK94346.1"/>
    <property type="molecule type" value="Genomic_DNA"/>
</dbReference>
<dbReference type="AlphaFoldDB" id="A0A5C3PXC4"/>
<feature type="compositionally biased region" description="Acidic residues" evidence="1">
    <location>
        <begin position="381"/>
        <end position="391"/>
    </location>
</feature>
<dbReference type="Proteomes" id="UP000308197">
    <property type="component" value="Unassembled WGS sequence"/>
</dbReference>
<feature type="compositionally biased region" description="Basic residues" evidence="1">
    <location>
        <begin position="398"/>
        <end position="407"/>
    </location>
</feature>
<dbReference type="STRING" id="1314778.A0A5C3PXC4"/>
<gene>
    <name evidence="2" type="ORF">K466DRAFT_476746</name>
</gene>
<feature type="compositionally biased region" description="Low complexity" evidence="1">
    <location>
        <begin position="576"/>
        <end position="596"/>
    </location>
</feature>
<organism evidence="2 3">
    <name type="scientific">Polyporus arcularius HHB13444</name>
    <dbReference type="NCBI Taxonomy" id="1314778"/>
    <lineage>
        <taxon>Eukaryota</taxon>
        <taxon>Fungi</taxon>
        <taxon>Dikarya</taxon>
        <taxon>Basidiomycota</taxon>
        <taxon>Agaricomycotina</taxon>
        <taxon>Agaricomycetes</taxon>
        <taxon>Polyporales</taxon>
        <taxon>Polyporaceae</taxon>
        <taxon>Polyporus</taxon>
    </lineage>
</organism>
<evidence type="ECO:0000313" key="2">
    <source>
        <dbReference type="EMBL" id="TFK94346.1"/>
    </source>
</evidence>
<feature type="region of interest" description="Disordered" evidence="1">
    <location>
        <begin position="48"/>
        <end position="213"/>
    </location>
</feature>
<feature type="region of interest" description="Disordered" evidence="1">
    <location>
        <begin position="624"/>
        <end position="647"/>
    </location>
</feature>